<dbReference type="Proteomes" id="UP000186364">
    <property type="component" value="Unassembled WGS sequence"/>
</dbReference>
<dbReference type="RefSeq" id="WP_075626162.1">
    <property type="nucleotide sequence ID" value="NZ_FOAM01000012.1"/>
</dbReference>
<reference evidence="2 3" key="1">
    <citation type="submission" date="2016-09" db="EMBL/GenBank/DDBJ databases">
        <title>Rhizobium sp. nov., a novel species isolated from the rice rhizosphere.</title>
        <authorList>
            <person name="Zhao J."/>
            <person name="Zhang X."/>
        </authorList>
    </citation>
    <scope>NUCLEOTIDE SEQUENCE [LARGE SCALE GENOMIC DNA]</scope>
    <source>
        <strain evidence="2 3">1.7048</strain>
    </source>
</reference>
<organism evidence="2 3">
    <name type="scientific">Xaviernesmea oryzae</name>
    <dbReference type="NCBI Taxonomy" id="464029"/>
    <lineage>
        <taxon>Bacteria</taxon>
        <taxon>Pseudomonadati</taxon>
        <taxon>Pseudomonadota</taxon>
        <taxon>Alphaproteobacteria</taxon>
        <taxon>Hyphomicrobiales</taxon>
        <taxon>Rhizobiaceae</taxon>
        <taxon>Rhizobium/Agrobacterium group</taxon>
        <taxon>Xaviernesmea</taxon>
    </lineage>
</organism>
<sequence length="68" mass="7193">MTEEKNWYASRTVWGGLIALLAALAKVAGVDLSLEDQTGILDGVTALTGGIGGLLAIYGRLRARHRLV</sequence>
<evidence type="ECO:0000313" key="3">
    <source>
        <dbReference type="Proteomes" id="UP000186364"/>
    </source>
</evidence>
<protein>
    <recommendedName>
        <fullName evidence="4">Holin</fullName>
    </recommendedName>
</protein>
<feature type="transmembrane region" description="Helical" evidence="1">
    <location>
        <begin position="39"/>
        <end position="58"/>
    </location>
</feature>
<accession>A0A1Q9B1H2</accession>
<keyword evidence="3" id="KW-1185">Reference proteome</keyword>
<evidence type="ECO:0008006" key="4">
    <source>
        <dbReference type="Google" id="ProtNLM"/>
    </source>
</evidence>
<name>A0A1Q9B1H2_9HYPH</name>
<keyword evidence="1" id="KW-0472">Membrane</keyword>
<evidence type="ECO:0000256" key="1">
    <source>
        <dbReference type="SAM" id="Phobius"/>
    </source>
</evidence>
<dbReference type="AlphaFoldDB" id="A0A1Q9B1H2"/>
<evidence type="ECO:0000313" key="2">
    <source>
        <dbReference type="EMBL" id="OLP61861.1"/>
    </source>
</evidence>
<keyword evidence="1" id="KW-1133">Transmembrane helix</keyword>
<proteinExistence type="predicted"/>
<keyword evidence="1" id="KW-0812">Transmembrane</keyword>
<dbReference type="EMBL" id="MKIP01000030">
    <property type="protein sequence ID" value="OLP61861.1"/>
    <property type="molecule type" value="Genomic_DNA"/>
</dbReference>
<comment type="caution">
    <text evidence="2">The sequence shown here is derived from an EMBL/GenBank/DDBJ whole genome shotgun (WGS) entry which is preliminary data.</text>
</comment>
<gene>
    <name evidence="2" type="ORF">BJF93_19445</name>
</gene>